<dbReference type="Pfam" id="PF00431">
    <property type="entry name" value="CUB"/>
    <property type="match status" value="1"/>
</dbReference>
<keyword evidence="8" id="KW-0325">Glycoprotein</keyword>
<comment type="caution">
    <text evidence="13">The sequence shown here is derived from an EMBL/GenBank/DDBJ whole genome shotgun (WGS) entry which is preliminary data.</text>
</comment>
<evidence type="ECO:0000256" key="1">
    <source>
        <dbReference type="ARBA" id="ARBA00004613"/>
    </source>
</evidence>
<dbReference type="GO" id="GO:0009986">
    <property type="term" value="C:cell surface"/>
    <property type="evidence" value="ECO:0007669"/>
    <property type="project" value="TreeGrafter"/>
</dbReference>
<evidence type="ECO:0000259" key="12">
    <source>
        <dbReference type="PROSITE" id="PS50026"/>
    </source>
</evidence>
<dbReference type="SMART" id="SM00181">
    <property type="entry name" value="EGF"/>
    <property type="match status" value="11"/>
</dbReference>
<evidence type="ECO:0008006" key="15">
    <source>
        <dbReference type="Google" id="ProtNLM"/>
    </source>
</evidence>
<organism evidence="13 14">
    <name type="scientific">Potamilus streckersoni</name>
    <dbReference type="NCBI Taxonomy" id="2493646"/>
    <lineage>
        <taxon>Eukaryota</taxon>
        <taxon>Metazoa</taxon>
        <taxon>Spiralia</taxon>
        <taxon>Lophotrochozoa</taxon>
        <taxon>Mollusca</taxon>
        <taxon>Bivalvia</taxon>
        <taxon>Autobranchia</taxon>
        <taxon>Heteroconchia</taxon>
        <taxon>Palaeoheterodonta</taxon>
        <taxon>Unionida</taxon>
        <taxon>Unionoidea</taxon>
        <taxon>Unionidae</taxon>
        <taxon>Ambleminae</taxon>
        <taxon>Lampsilini</taxon>
        <taxon>Potamilus</taxon>
    </lineage>
</organism>
<dbReference type="GO" id="GO:0005615">
    <property type="term" value="C:extracellular space"/>
    <property type="evidence" value="ECO:0007669"/>
    <property type="project" value="TreeGrafter"/>
</dbReference>
<dbReference type="InterPro" id="IPR052071">
    <property type="entry name" value="SCUB_EGF-like_domain"/>
</dbReference>
<keyword evidence="14" id="KW-1185">Reference proteome</keyword>
<dbReference type="SMART" id="SM00179">
    <property type="entry name" value="EGF_CA"/>
    <property type="match status" value="7"/>
</dbReference>
<dbReference type="Pfam" id="PF07645">
    <property type="entry name" value="EGF_CA"/>
    <property type="match status" value="1"/>
</dbReference>
<dbReference type="Pfam" id="PF12662">
    <property type="entry name" value="cEGF"/>
    <property type="match status" value="1"/>
</dbReference>
<comment type="caution">
    <text evidence="9">Lacks conserved residue(s) required for the propagation of feature annotation.</text>
</comment>
<evidence type="ECO:0000256" key="3">
    <source>
        <dbReference type="ARBA" id="ARBA00022536"/>
    </source>
</evidence>
<dbReference type="CDD" id="cd00041">
    <property type="entry name" value="CUB"/>
    <property type="match status" value="1"/>
</dbReference>
<dbReference type="InterPro" id="IPR001881">
    <property type="entry name" value="EGF-like_Ca-bd_dom"/>
</dbReference>
<dbReference type="InterPro" id="IPR018097">
    <property type="entry name" value="EGF_Ca-bd_CS"/>
</dbReference>
<feature type="domain" description="EGF-like" evidence="12">
    <location>
        <begin position="35"/>
        <end position="75"/>
    </location>
</feature>
<evidence type="ECO:0000256" key="8">
    <source>
        <dbReference type="ARBA" id="ARBA00023180"/>
    </source>
</evidence>
<evidence type="ECO:0000256" key="6">
    <source>
        <dbReference type="ARBA" id="ARBA00022837"/>
    </source>
</evidence>
<dbReference type="SMART" id="SM00042">
    <property type="entry name" value="CUB"/>
    <property type="match status" value="1"/>
</dbReference>
<dbReference type="PROSITE" id="PS01180">
    <property type="entry name" value="CUB"/>
    <property type="match status" value="1"/>
</dbReference>
<dbReference type="InterPro" id="IPR000152">
    <property type="entry name" value="EGF-type_Asp/Asn_hydroxyl_site"/>
</dbReference>
<dbReference type="FunFam" id="2.60.120.290:FF:000002">
    <property type="entry name" value="Signal peptide, CUB domain and EGF-like domain-containing 2"/>
    <property type="match status" value="1"/>
</dbReference>
<dbReference type="InterPro" id="IPR011641">
    <property type="entry name" value="Tyr-kin_ephrin_A/B_rcpt-like"/>
</dbReference>
<evidence type="ECO:0000313" key="13">
    <source>
        <dbReference type="EMBL" id="KAK3603183.1"/>
    </source>
</evidence>
<dbReference type="InterPro" id="IPR049883">
    <property type="entry name" value="NOTCH1_EGF-like"/>
</dbReference>
<reference evidence="13" key="3">
    <citation type="submission" date="2023-05" db="EMBL/GenBank/DDBJ databases">
        <authorList>
            <person name="Smith C.H."/>
        </authorList>
    </citation>
    <scope>NUCLEOTIDE SEQUENCE</scope>
    <source>
        <strain evidence="13">CHS0354</strain>
        <tissue evidence="13">Mantle</tissue>
    </source>
</reference>
<accession>A0AAE0T475</accession>
<reference evidence="13" key="1">
    <citation type="journal article" date="2021" name="Genome Biol. Evol.">
        <title>A High-Quality Reference Genome for a Parasitic Bivalve with Doubly Uniparental Inheritance (Bivalvia: Unionida).</title>
        <authorList>
            <person name="Smith C.H."/>
        </authorList>
    </citation>
    <scope>NUCLEOTIDE SEQUENCE</scope>
    <source>
        <strain evidence="13">CHS0354</strain>
    </source>
</reference>
<evidence type="ECO:0000256" key="7">
    <source>
        <dbReference type="ARBA" id="ARBA00023157"/>
    </source>
</evidence>
<feature type="signal peptide" evidence="10">
    <location>
        <begin position="1"/>
        <end position="29"/>
    </location>
</feature>
<dbReference type="PROSITE" id="PS01187">
    <property type="entry name" value="EGF_CA"/>
    <property type="match status" value="3"/>
</dbReference>
<gene>
    <name evidence="13" type="ORF">CHS0354_036105</name>
</gene>
<name>A0AAE0T475_9BIVA</name>
<dbReference type="Pfam" id="PF12947">
    <property type="entry name" value="EGF_3"/>
    <property type="match status" value="1"/>
</dbReference>
<dbReference type="CDD" id="cd00054">
    <property type="entry name" value="EGF_CA"/>
    <property type="match status" value="2"/>
</dbReference>
<keyword evidence="2" id="KW-0964">Secreted</keyword>
<keyword evidence="6" id="KW-0106">Calcium</keyword>
<dbReference type="AlphaFoldDB" id="A0AAE0T475"/>
<dbReference type="FunFam" id="2.10.25.10:FF:000038">
    <property type="entry name" value="Fibrillin 2"/>
    <property type="match status" value="1"/>
</dbReference>
<evidence type="ECO:0000313" key="14">
    <source>
        <dbReference type="Proteomes" id="UP001195483"/>
    </source>
</evidence>
<evidence type="ECO:0000256" key="10">
    <source>
        <dbReference type="SAM" id="SignalP"/>
    </source>
</evidence>
<dbReference type="FunFam" id="2.10.25.10:FF:000037">
    <property type="entry name" value="Signal peptide, CUB domain and EGF-like domain-containing 2"/>
    <property type="match status" value="2"/>
</dbReference>
<keyword evidence="3 9" id="KW-0245">EGF-like domain</keyword>
<evidence type="ECO:0000256" key="2">
    <source>
        <dbReference type="ARBA" id="ARBA00022525"/>
    </source>
</evidence>
<evidence type="ECO:0000256" key="9">
    <source>
        <dbReference type="PROSITE-ProRule" id="PRU00076"/>
    </source>
</evidence>
<proteinExistence type="predicted"/>
<feature type="chain" id="PRO_5041971129" description="Signal peptide, CUB and EGF-like domain-containing protein 2" evidence="10">
    <location>
        <begin position="30"/>
        <end position="993"/>
    </location>
</feature>
<protein>
    <recommendedName>
        <fullName evidence="15">Signal peptide, CUB and EGF-like domain-containing protein 2</fullName>
    </recommendedName>
</protein>
<dbReference type="PROSITE" id="PS50026">
    <property type="entry name" value="EGF_3"/>
    <property type="match status" value="4"/>
</dbReference>
<dbReference type="Gene3D" id="2.10.50.10">
    <property type="entry name" value="Tumor Necrosis Factor Receptor, subunit A, domain 2"/>
    <property type="match status" value="3"/>
</dbReference>
<dbReference type="PANTHER" id="PTHR24046:SF7">
    <property type="entry name" value="CUB DOMAIN-CONTAINING PROTEIN"/>
    <property type="match status" value="1"/>
</dbReference>
<dbReference type="InterPro" id="IPR009030">
    <property type="entry name" value="Growth_fac_rcpt_cys_sf"/>
</dbReference>
<dbReference type="GO" id="GO:0007165">
    <property type="term" value="P:signal transduction"/>
    <property type="evidence" value="ECO:0007669"/>
    <property type="project" value="TreeGrafter"/>
</dbReference>
<feature type="disulfide bond" evidence="9">
    <location>
        <begin position="327"/>
        <end position="337"/>
    </location>
</feature>
<keyword evidence="4 10" id="KW-0732">Signal</keyword>
<feature type="domain" description="EGF-like" evidence="12">
    <location>
        <begin position="323"/>
        <end position="361"/>
    </location>
</feature>
<dbReference type="PROSITE" id="PS01186">
    <property type="entry name" value="EGF_2"/>
    <property type="match status" value="5"/>
</dbReference>
<reference evidence="13" key="2">
    <citation type="journal article" date="2021" name="Genome Biol. Evol.">
        <title>Developing a high-quality reference genome for a parasitic bivalve with doubly uniparental inheritance (Bivalvia: Unionida).</title>
        <authorList>
            <person name="Smith C.H."/>
        </authorList>
    </citation>
    <scope>NUCLEOTIDE SEQUENCE</scope>
    <source>
        <strain evidence="13">CHS0354</strain>
        <tissue evidence="13">Mantle</tissue>
    </source>
</reference>
<dbReference type="FunFam" id="2.10.25.10:FF:000385">
    <property type="entry name" value="Hemicentin 1"/>
    <property type="match status" value="1"/>
</dbReference>
<dbReference type="Gene3D" id="2.60.120.290">
    <property type="entry name" value="Spermadhesin, CUB domain"/>
    <property type="match status" value="1"/>
</dbReference>
<dbReference type="InterPro" id="IPR035914">
    <property type="entry name" value="Sperma_CUB_dom_sf"/>
</dbReference>
<comment type="subcellular location">
    <subcellularLocation>
        <location evidence="1">Secreted</location>
    </subcellularLocation>
</comment>
<dbReference type="SUPFAM" id="SSF49854">
    <property type="entry name" value="Spermadhesin, CUB domain"/>
    <property type="match status" value="1"/>
</dbReference>
<dbReference type="Gene3D" id="2.10.25.10">
    <property type="entry name" value="Laminin"/>
    <property type="match status" value="9"/>
</dbReference>
<dbReference type="EMBL" id="JAEAOA010002119">
    <property type="protein sequence ID" value="KAK3603183.1"/>
    <property type="molecule type" value="Genomic_DNA"/>
</dbReference>
<feature type="domain" description="EGF-like" evidence="12">
    <location>
        <begin position="282"/>
        <end position="322"/>
    </location>
</feature>
<dbReference type="Proteomes" id="UP001195483">
    <property type="component" value="Unassembled WGS sequence"/>
</dbReference>
<sequence length="993" mass="110252">MHFGRLSTARHLYLLALFLGSSLTTVARSNSKQKTGNECEKGTHSCHKDAICIDTRKSYKCKCKDGYYGNGKICIDDDECIFNNGGCVHDCKNSNGSYICSCKDGFELTIDRHNCIDKNECFENKGGCQHQCVNTLGSYECRCNAGYSLTADGRTCQLLTWCQQRLGCAQLCRTSGQSTVCSCREGYFLHPNGKDCIQTCAHGNGGCQHNCTDTPSGPVCSCAPKYILTDDGRTCIGSVLIAASCEVHNGGCERRCTDIKNGTICSCPKGYKLHQDGRSCLDMDECEVDNGGCSHKCENNNGSYECICPNGYKVKVDQKTCEDINECDLNTTCDHLCVNTPGNYFCSCYEGYDKYGLTHCADRDECSVNNGGCQHDCVNTEGNYYCACPPGKKLHPNKKDCVAANICHKLESPVQTKMSCNIQGMEEVCILTCKKKSKFTSITDLQFATSCGPASNYDWTHDQSNLTLPGCSSSVAAPAITKKVKFEFAARRCRIRRSLKERLRNNITDTLNMEPNFKCNSECNLSSLDMQCDGPTKIVHNGVQLNGYLITVEFSFSRQPSDAKTKKRKCDVECLKNLTEKRMKKTLKVWRKVVNKEDFIIQYDSENYKIKKKSLKSPRGTNLTCESRYMLVGNVCVGCSAGTYYDNGKGSCMPCLPGYYSVDEADGHCLVCPDNPVGIGIEGAKSLEECKILCDPGTYSVSGRKPCLPCAIGTYQPEYGRASCLQCGTGLVTQQEGSKAFINCLPRESCHPGYFYNTSSHQCTECPIGYYQEKPDQNHCVKCPSGTITDYTASTNSSSCKNKQCGGYVGKFQGLIESPNYPGEYPNNVTCTWKIKPDKGRRILVIIPEAVIPKADKCGDSLIMRKSKSPYSRLTYETCETSDSPIAFTARSKRLWVQFKSDMQNTAKGFSIPFVTYNEEYQGLIEDIVKDGRLYSSYQHQSILKDRKLLNALMEVIAQPYIYFKYVNVSKTMIPHSFIKLLTPKVRRFFSTG</sequence>
<keyword evidence="5" id="KW-0677">Repeat</keyword>
<dbReference type="SUPFAM" id="SSF57196">
    <property type="entry name" value="EGF/Laminin"/>
    <property type="match status" value="1"/>
</dbReference>
<dbReference type="InterPro" id="IPR024731">
    <property type="entry name" value="NELL2-like_EGF"/>
</dbReference>
<dbReference type="FunFam" id="2.10.25.10:FF:000005">
    <property type="entry name" value="Fibrillin 2"/>
    <property type="match status" value="1"/>
</dbReference>
<dbReference type="InterPro" id="IPR026823">
    <property type="entry name" value="cEGF"/>
</dbReference>
<dbReference type="InterPro" id="IPR000742">
    <property type="entry name" value="EGF"/>
</dbReference>
<dbReference type="Pfam" id="PF07699">
    <property type="entry name" value="Ephrin_rec_like"/>
    <property type="match status" value="3"/>
</dbReference>
<evidence type="ECO:0000256" key="5">
    <source>
        <dbReference type="ARBA" id="ARBA00022737"/>
    </source>
</evidence>
<feature type="domain" description="CUB" evidence="11">
    <location>
        <begin position="805"/>
        <end position="917"/>
    </location>
</feature>
<dbReference type="PANTHER" id="PTHR24046">
    <property type="entry name" value="SIGNAL PEPTIDE, CUB AND EGF-LIKE DOMAIN-CONTAINING"/>
    <property type="match status" value="1"/>
</dbReference>
<dbReference type="PROSITE" id="PS00010">
    <property type="entry name" value="ASX_HYDROXYL"/>
    <property type="match status" value="5"/>
</dbReference>
<dbReference type="GO" id="GO:0005509">
    <property type="term" value="F:calcium ion binding"/>
    <property type="evidence" value="ECO:0007669"/>
    <property type="project" value="InterPro"/>
</dbReference>
<dbReference type="SUPFAM" id="SSF57184">
    <property type="entry name" value="Growth factor receptor domain"/>
    <property type="match status" value="4"/>
</dbReference>
<feature type="domain" description="EGF-like" evidence="12">
    <location>
        <begin position="117"/>
        <end position="157"/>
    </location>
</feature>
<dbReference type="InterPro" id="IPR000859">
    <property type="entry name" value="CUB_dom"/>
</dbReference>
<dbReference type="SMART" id="SM01411">
    <property type="entry name" value="Ephrin_rec_like"/>
    <property type="match status" value="3"/>
</dbReference>
<evidence type="ECO:0000256" key="4">
    <source>
        <dbReference type="ARBA" id="ARBA00022729"/>
    </source>
</evidence>
<dbReference type="Pfam" id="PF14670">
    <property type="entry name" value="FXa_inhibition"/>
    <property type="match status" value="5"/>
</dbReference>
<keyword evidence="7 9" id="KW-1015">Disulfide bond</keyword>
<evidence type="ECO:0000259" key="11">
    <source>
        <dbReference type="PROSITE" id="PS01180"/>
    </source>
</evidence>